<keyword evidence="3" id="KW-1185">Reference proteome</keyword>
<gene>
    <name evidence="2" type="ORF">SISSUDRAFT_545026</name>
</gene>
<organism evidence="2 3">
    <name type="scientific">Sistotremastrum suecicum HHB10207 ss-3</name>
    <dbReference type="NCBI Taxonomy" id="1314776"/>
    <lineage>
        <taxon>Eukaryota</taxon>
        <taxon>Fungi</taxon>
        <taxon>Dikarya</taxon>
        <taxon>Basidiomycota</taxon>
        <taxon>Agaricomycotina</taxon>
        <taxon>Agaricomycetes</taxon>
        <taxon>Sistotremastrales</taxon>
        <taxon>Sistotremastraceae</taxon>
        <taxon>Sistotremastrum</taxon>
    </lineage>
</organism>
<dbReference type="GO" id="GO:0045040">
    <property type="term" value="P:protein insertion into mitochondrial outer membrane"/>
    <property type="evidence" value="ECO:0007669"/>
    <property type="project" value="InterPro"/>
</dbReference>
<dbReference type="GO" id="GO:0005741">
    <property type="term" value="C:mitochondrial outer membrane"/>
    <property type="evidence" value="ECO:0007669"/>
    <property type="project" value="TreeGrafter"/>
</dbReference>
<dbReference type="EMBL" id="KV428037">
    <property type="protein sequence ID" value="KZT40077.1"/>
    <property type="molecule type" value="Genomic_DNA"/>
</dbReference>
<dbReference type="STRING" id="1314776.A0A166EY68"/>
<proteinExistence type="predicted"/>
<feature type="compositionally biased region" description="Low complexity" evidence="1">
    <location>
        <begin position="1"/>
        <end position="17"/>
    </location>
</feature>
<protein>
    <submittedName>
        <fullName evidence="2">Uncharacterized protein</fullName>
    </submittedName>
</protein>
<dbReference type="InterPro" id="IPR037652">
    <property type="entry name" value="Mim2"/>
</dbReference>
<evidence type="ECO:0000313" key="2">
    <source>
        <dbReference type="EMBL" id="KZT40077.1"/>
    </source>
</evidence>
<dbReference type="GO" id="GO:0070096">
    <property type="term" value="P:mitochondrial outer membrane translocase complex assembly"/>
    <property type="evidence" value="ECO:0007669"/>
    <property type="project" value="InterPro"/>
</dbReference>
<dbReference type="PANTHER" id="PTHR28230">
    <property type="entry name" value="CHROMOSOME 1, WHOLE GENOME SHOTGUN SEQUENCE"/>
    <property type="match status" value="1"/>
</dbReference>
<dbReference type="PANTHER" id="PTHR28230:SF1">
    <property type="entry name" value="MITOCHONDRIAL IMPORT PROTEIN 2"/>
    <property type="match status" value="1"/>
</dbReference>
<evidence type="ECO:0000256" key="1">
    <source>
        <dbReference type="SAM" id="MobiDB-lite"/>
    </source>
</evidence>
<accession>A0A166EY68</accession>
<dbReference type="AlphaFoldDB" id="A0A166EY68"/>
<feature type="region of interest" description="Disordered" evidence="1">
    <location>
        <begin position="1"/>
        <end position="21"/>
    </location>
</feature>
<dbReference type="OrthoDB" id="5555533at2759"/>
<sequence length="87" mass="9992">MASVASLDSDSTSSTASEDLDEEYRLAQQEWEESVEQLNLLVSLVLLPFLGKWLGRRCSQLLFARYTNLGLGKSFWFGNLSFWRRRA</sequence>
<dbReference type="Pfam" id="PF19117">
    <property type="entry name" value="Mim2"/>
    <property type="match status" value="1"/>
</dbReference>
<dbReference type="Proteomes" id="UP000076798">
    <property type="component" value="Unassembled WGS sequence"/>
</dbReference>
<evidence type="ECO:0000313" key="3">
    <source>
        <dbReference type="Proteomes" id="UP000076798"/>
    </source>
</evidence>
<reference evidence="2 3" key="1">
    <citation type="journal article" date="2016" name="Mol. Biol. Evol.">
        <title>Comparative Genomics of Early-Diverging Mushroom-Forming Fungi Provides Insights into the Origins of Lignocellulose Decay Capabilities.</title>
        <authorList>
            <person name="Nagy L.G."/>
            <person name="Riley R."/>
            <person name="Tritt A."/>
            <person name="Adam C."/>
            <person name="Daum C."/>
            <person name="Floudas D."/>
            <person name="Sun H."/>
            <person name="Yadav J.S."/>
            <person name="Pangilinan J."/>
            <person name="Larsson K.H."/>
            <person name="Matsuura K."/>
            <person name="Barry K."/>
            <person name="Labutti K."/>
            <person name="Kuo R."/>
            <person name="Ohm R.A."/>
            <person name="Bhattacharya S.S."/>
            <person name="Shirouzu T."/>
            <person name="Yoshinaga Y."/>
            <person name="Martin F.M."/>
            <person name="Grigoriev I.V."/>
            <person name="Hibbett D.S."/>
        </authorList>
    </citation>
    <scope>NUCLEOTIDE SEQUENCE [LARGE SCALE GENOMIC DNA]</scope>
    <source>
        <strain evidence="2 3">HHB10207 ss-3</strain>
    </source>
</reference>
<name>A0A166EY68_9AGAM</name>